<keyword evidence="2" id="KW-1185">Reference proteome</keyword>
<accession>A0ABD2I396</accession>
<proteinExistence type="predicted"/>
<comment type="caution">
    <text evidence="1">The sequence shown here is derived from an EMBL/GenBank/DDBJ whole genome shotgun (WGS) entry which is preliminary data.</text>
</comment>
<evidence type="ECO:0000313" key="1">
    <source>
        <dbReference type="EMBL" id="KAL3073573.1"/>
    </source>
</evidence>
<sequence>MISSLPLLKLIDPRQLLLLRLVQAVRISHLLLRWHKTVLIQPRKTVRKSLGQLTVRTRPVPPDDPDLDMCSLAGRFGIT</sequence>
<protein>
    <submittedName>
        <fullName evidence="1">Uncharacterized protein</fullName>
    </submittedName>
</protein>
<gene>
    <name evidence="1" type="ORF">niasHS_017140</name>
</gene>
<reference evidence="1 2" key="1">
    <citation type="submission" date="2024-10" db="EMBL/GenBank/DDBJ databases">
        <authorList>
            <person name="Kim D."/>
        </authorList>
    </citation>
    <scope>NUCLEOTIDE SEQUENCE [LARGE SCALE GENOMIC DNA]</scope>
    <source>
        <strain evidence="1">Taebaek</strain>
    </source>
</reference>
<dbReference type="EMBL" id="JBICCN010000366">
    <property type="protein sequence ID" value="KAL3073573.1"/>
    <property type="molecule type" value="Genomic_DNA"/>
</dbReference>
<dbReference type="AlphaFoldDB" id="A0ABD2I396"/>
<organism evidence="1 2">
    <name type="scientific">Heterodera schachtii</name>
    <name type="common">Sugarbeet cyst nematode worm</name>
    <name type="synonym">Tylenchus schachtii</name>
    <dbReference type="NCBI Taxonomy" id="97005"/>
    <lineage>
        <taxon>Eukaryota</taxon>
        <taxon>Metazoa</taxon>
        <taxon>Ecdysozoa</taxon>
        <taxon>Nematoda</taxon>
        <taxon>Chromadorea</taxon>
        <taxon>Rhabditida</taxon>
        <taxon>Tylenchina</taxon>
        <taxon>Tylenchomorpha</taxon>
        <taxon>Tylenchoidea</taxon>
        <taxon>Heteroderidae</taxon>
        <taxon>Heteroderinae</taxon>
        <taxon>Heterodera</taxon>
    </lineage>
</organism>
<evidence type="ECO:0000313" key="2">
    <source>
        <dbReference type="Proteomes" id="UP001620645"/>
    </source>
</evidence>
<name>A0ABD2I396_HETSC</name>
<dbReference type="Proteomes" id="UP001620645">
    <property type="component" value="Unassembled WGS sequence"/>
</dbReference>